<dbReference type="AlphaFoldDB" id="A0A0F9R869"/>
<organism evidence="1">
    <name type="scientific">marine sediment metagenome</name>
    <dbReference type="NCBI Taxonomy" id="412755"/>
    <lineage>
        <taxon>unclassified sequences</taxon>
        <taxon>metagenomes</taxon>
        <taxon>ecological metagenomes</taxon>
    </lineage>
</organism>
<proteinExistence type="predicted"/>
<name>A0A0F9R869_9ZZZZ</name>
<reference evidence="1" key="1">
    <citation type="journal article" date="2015" name="Nature">
        <title>Complex archaea that bridge the gap between prokaryotes and eukaryotes.</title>
        <authorList>
            <person name="Spang A."/>
            <person name="Saw J.H."/>
            <person name="Jorgensen S.L."/>
            <person name="Zaremba-Niedzwiedzka K."/>
            <person name="Martijn J."/>
            <person name="Lind A.E."/>
            <person name="van Eijk R."/>
            <person name="Schleper C."/>
            <person name="Guy L."/>
            <person name="Ettema T.J."/>
        </authorList>
    </citation>
    <scope>NUCLEOTIDE SEQUENCE</scope>
</reference>
<gene>
    <name evidence="1" type="ORF">LCGC14_1004410</name>
</gene>
<evidence type="ECO:0000313" key="1">
    <source>
        <dbReference type="EMBL" id="KKN13633.1"/>
    </source>
</evidence>
<protein>
    <submittedName>
        <fullName evidence="1">Uncharacterized protein</fullName>
    </submittedName>
</protein>
<sequence length="80" mass="9327">MFQSKTLESSYNRERERSTDLPDGLINHMTMCYLRSGCQLILDTVDETKLIAESVNGQYWDSNDLVFYETIVSKKRKVTL</sequence>
<accession>A0A0F9R869</accession>
<comment type="caution">
    <text evidence="1">The sequence shown here is derived from an EMBL/GenBank/DDBJ whole genome shotgun (WGS) entry which is preliminary data.</text>
</comment>
<dbReference type="EMBL" id="LAZR01003901">
    <property type="protein sequence ID" value="KKN13633.1"/>
    <property type="molecule type" value="Genomic_DNA"/>
</dbReference>